<evidence type="ECO:0000256" key="2">
    <source>
        <dbReference type="ARBA" id="ARBA00023125"/>
    </source>
</evidence>
<dbReference type="SUPFAM" id="SSF46689">
    <property type="entry name" value="Homeodomain-like"/>
    <property type="match status" value="1"/>
</dbReference>
<sequence length="509" mass="54578">MQLGIKRQLGGMSMPARAPSSRNLAVERMDANSRRDAILEAAIRVFAKGGFHGTTTDAVAREAGVSQSYVVRLFGSKLTLFLEVVELAMDRVHATFVGAIASRAFDPRAQMSWQRLRVAYAALVADRHLLMLLMHAFSASSIDEVSAVCRRCLGRIYTTLAATGATDEQVRDFLARGMLLKVMVAVGAPEHLDDETPLAPLTAFTLGQPSDPKNHEAKMSAATASPVPATRLRDDLPVGTQLTVLVVHAHPDDEASQTGGTLARYAAEGHRVVLVTCTDGRMGDTDAGIKPGSPGHEPRAVARVRMAELAQSTAALGVGEVMSLGYEDSGMPVDAAEILPTAFSQLPLAPLVSRMVDLMNLVQPDVVVTYPANGLSGHPDHIRTHEVTVAACRSYTASAQGRDPSSGGPWLYFIAISRSGLVRLHDTVRSAGYEGWLPPLELGTVDEDITTAIDVRSFREQKRQALESHTSQADARALLQLFSMPGGLGDNEYFIHVDADADDNAVRSP</sequence>
<evidence type="ECO:0000256" key="4">
    <source>
        <dbReference type="SAM" id="MobiDB-lite"/>
    </source>
</evidence>
<reference evidence="7" key="1">
    <citation type="journal article" date="2019" name="Int. J. Syst. Evol. Microbiol.">
        <title>The Global Catalogue of Microorganisms (GCM) 10K type strain sequencing project: providing services to taxonomists for standard genome sequencing and annotation.</title>
        <authorList>
            <consortium name="The Broad Institute Genomics Platform"/>
            <consortium name="The Broad Institute Genome Sequencing Center for Infectious Disease"/>
            <person name="Wu L."/>
            <person name="Ma J."/>
        </authorList>
    </citation>
    <scope>NUCLEOTIDE SEQUENCE [LARGE SCALE GENOMIC DNA]</scope>
    <source>
        <strain evidence="7">JCM 18531</strain>
    </source>
</reference>
<dbReference type="InterPro" id="IPR003737">
    <property type="entry name" value="GlcNAc_PI_deacetylase-related"/>
</dbReference>
<dbReference type="PROSITE" id="PS50977">
    <property type="entry name" value="HTH_TETR_2"/>
    <property type="match status" value="1"/>
</dbReference>
<dbReference type="InterPro" id="IPR024078">
    <property type="entry name" value="LmbE-like_dom_sf"/>
</dbReference>
<evidence type="ECO:0000256" key="1">
    <source>
        <dbReference type="ARBA" id="ARBA00022833"/>
    </source>
</evidence>
<keyword evidence="7" id="KW-1185">Reference proteome</keyword>
<accession>A0ABP8WMY1</accession>
<dbReference type="PRINTS" id="PR00455">
    <property type="entry name" value="HTHTETR"/>
</dbReference>
<keyword evidence="2 3" id="KW-0238">DNA-binding</keyword>
<evidence type="ECO:0000259" key="5">
    <source>
        <dbReference type="PROSITE" id="PS50977"/>
    </source>
</evidence>
<dbReference type="Gene3D" id="1.10.357.10">
    <property type="entry name" value="Tetracycline Repressor, domain 2"/>
    <property type="match status" value="1"/>
</dbReference>
<evidence type="ECO:0000313" key="7">
    <source>
        <dbReference type="Proteomes" id="UP001499974"/>
    </source>
</evidence>
<keyword evidence="1" id="KW-0862">Zinc</keyword>
<name>A0ABP8WMY1_9ACTN</name>
<dbReference type="PANTHER" id="PTHR12993:SF26">
    <property type="entry name" value="1D-MYO-INOSITOL 2-ACETAMIDO-2-DEOXY-ALPHA-D-GLUCOPYRANOSIDE DEACETYLASE"/>
    <property type="match status" value="1"/>
</dbReference>
<dbReference type="Pfam" id="PF00440">
    <property type="entry name" value="TetR_N"/>
    <property type="match status" value="1"/>
</dbReference>
<dbReference type="Proteomes" id="UP001499974">
    <property type="component" value="Unassembled WGS sequence"/>
</dbReference>
<evidence type="ECO:0000256" key="3">
    <source>
        <dbReference type="PROSITE-ProRule" id="PRU00335"/>
    </source>
</evidence>
<gene>
    <name evidence="6" type="ORF">GCM10023349_04430</name>
</gene>
<dbReference type="SUPFAM" id="SSF102588">
    <property type="entry name" value="LmbE-like"/>
    <property type="match status" value="1"/>
</dbReference>
<feature type="region of interest" description="Disordered" evidence="4">
    <location>
        <begin position="1"/>
        <end position="23"/>
    </location>
</feature>
<feature type="DNA-binding region" description="H-T-H motif" evidence="3">
    <location>
        <begin position="55"/>
        <end position="74"/>
    </location>
</feature>
<dbReference type="Gene3D" id="3.40.50.10320">
    <property type="entry name" value="LmbE-like"/>
    <property type="match status" value="1"/>
</dbReference>
<proteinExistence type="predicted"/>
<protein>
    <recommendedName>
        <fullName evidence="5">HTH tetR-type domain-containing protein</fullName>
    </recommendedName>
</protein>
<dbReference type="PANTHER" id="PTHR12993">
    <property type="entry name" value="N-ACETYLGLUCOSAMINYL-PHOSPHATIDYLINOSITOL DE-N-ACETYLASE-RELATED"/>
    <property type="match status" value="1"/>
</dbReference>
<evidence type="ECO:0000313" key="6">
    <source>
        <dbReference type="EMBL" id="GAA4692533.1"/>
    </source>
</evidence>
<feature type="domain" description="HTH tetR-type" evidence="5">
    <location>
        <begin position="32"/>
        <end position="92"/>
    </location>
</feature>
<comment type="caution">
    <text evidence="6">The sequence shown here is derived from an EMBL/GenBank/DDBJ whole genome shotgun (WGS) entry which is preliminary data.</text>
</comment>
<dbReference type="InterPro" id="IPR001647">
    <property type="entry name" value="HTH_TetR"/>
</dbReference>
<dbReference type="InterPro" id="IPR009057">
    <property type="entry name" value="Homeodomain-like_sf"/>
</dbReference>
<dbReference type="EMBL" id="BAABKM010000001">
    <property type="protein sequence ID" value="GAA4692533.1"/>
    <property type="molecule type" value="Genomic_DNA"/>
</dbReference>
<dbReference type="Pfam" id="PF02585">
    <property type="entry name" value="PIG-L"/>
    <property type="match status" value="1"/>
</dbReference>
<organism evidence="6 7">
    <name type="scientific">Nocardioides conyzicola</name>
    <dbReference type="NCBI Taxonomy" id="1651781"/>
    <lineage>
        <taxon>Bacteria</taxon>
        <taxon>Bacillati</taxon>
        <taxon>Actinomycetota</taxon>
        <taxon>Actinomycetes</taxon>
        <taxon>Propionibacteriales</taxon>
        <taxon>Nocardioidaceae</taxon>
        <taxon>Nocardioides</taxon>
    </lineage>
</organism>